<dbReference type="GO" id="GO:0003735">
    <property type="term" value="F:structural constituent of ribosome"/>
    <property type="evidence" value="ECO:0007669"/>
    <property type="project" value="InterPro"/>
</dbReference>
<evidence type="ECO:0000256" key="5">
    <source>
        <dbReference type="ARBA" id="ARBA00035526"/>
    </source>
</evidence>
<evidence type="ECO:0000256" key="2">
    <source>
        <dbReference type="ARBA" id="ARBA00008931"/>
    </source>
</evidence>
<dbReference type="GO" id="GO:0009536">
    <property type="term" value="C:plastid"/>
    <property type="evidence" value="ECO:0007669"/>
    <property type="project" value="UniProtKB-SubCell"/>
</dbReference>
<dbReference type="RefSeq" id="YP_009121252.1">
    <property type="nucleotide sequence ID" value="NC_026448.1"/>
</dbReference>
<dbReference type="AlphaFoldDB" id="A0A0B4N5B1"/>
<evidence type="ECO:0000256" key="6">
    <source>
        <dbReference type="RuleBase" id="RU004413"/>
    </source>
</evidence>
<dbReference type="Pfam" id="PF00252">
    <property type="entry name" value="Ribosomal_L16"/>
    <property type="match status" value="1"/>
</dbReference>
<dbReference type="GeneID" id="24147811"/>
<dbReference type="GO" id="GO:0005762">
    <property type="term" value="C:mitochondrial large ribosomal subunit"/>
    <property type="evidence" value="ECO:0007669"/>
    <property type="project" value="TreeGrafter"/>
</dbReference>
<gene>
    <name evidence="7" type="primary">rpl16</name>
</gene>
<dbReference type="SUPFAM" id="SSF54686">
    <property type="entry name" value="Ribosomal protein L16p/L10e"/>
    <property type="match status" value="1"/>
</dbReference>
<dbReference type="PRINTS" id="PR00060">
    <property type="entry name" value="RIBOSOMALL16"/>
</dbReference>
<dbReference type="FunFam" id="3.90.1170.10:FF:000001">
    <property type="entry name" value="50S ribosomal protein L16"/>
    <property type="match status" value="1"/>
</dbReference>
<keyword evidence="3 6" id="KW-0689">Ribosomal protein</keyword>
<sequence length="145" mass="16736">MLSIEYVDYNPKTTKYRKQQRGRMTGLSSRGNNICFGKYAIKSLESTWITAKQIEAGRKVMSRYIRHNGKIWIRIFPDKPITSRSAEVRMGSGKGSIKLWVSVVKKNKIIYEFNVLSFTLAKKIFKKVVGKIPIKTKFIISDLNK</sequence>
<comment type="similarity">
    <text evidence="2 6">Belongs to the universal ribosomal protein uL16 family.</text>
</comment>
<dbReference type="HAMAP" id="MF_01342">
    <property type="entry name" value="Ribosomal_uL16"/>
    <property type="match status" value="1"/>
</dbReference>
<evidence type="ECO:0000256" key="1">
    <source>
        <dbReference type="ARBA" id="ARBA00004474"/>
    </source>
</evidence>
<reference evidence="7" key="1">
    <citation type="submission" date="2014-05" db="EMBL/GenBank/DDBJ databases">
        <authorList>
            <person name="Logacheva M.D."/>
        </authorList>
    </citation>
    <scope>NUCLEOTIDE SEQUENCE</scope>
</reference>
<proteinExistence type="inferred from homology"/>
<evidence type="ECO:0000256" key="4">
    <source>
        <dbReference type="ARBA" id="ARBA00023274"/>
    </source>
</evidence>
<dbReference type="InterPro" id="IPR000114">
    <property type="entry name" value="Ribosomal_uL16_bact-type"/>
</dbReference>
<dbReference type="InterPro" id="IPR036920">
    <property type="entry name" value="Ribosomal_uL16_sf"/>
</dbReference>
<dbReference type="Gene3D" id="3.90.1170.10">
    <property type="entry name" value="Ribosomal protein L10e/L16"/>
    <property type="match status" value="1"/>
</dbReference>
<geneLocation type="plastid" evidence="7"/>
<evidence type="ECO:0000256" key="3">
    <source>
        <dbReference type="ARBA" id="ARBA00022980"/>
    </source>
</evidence>
<dbReference type="GO" id="GO:0032543">
    <property type="term" value="P:mitochondrial translation"/>
    <property type="evidence" value="ECO:0007669"/>
    <property type="project" value="TreeGrafter"/>
</dbReference>
<dbReference type="PROSITE" id="PS00701">
    <property type="entry name" value="RIBOSOMAL_L16_2"/>
    <property type="match status" value="1"/>
</dbReference>
<dbReference type="GO" id="GO:0019843">
    <property type="term" value="F:rRNA binding"/>
    <property type="evidence" value="ECO:0007669"/>
    <property type="project" value="InterPro"/>
</dbReference>
<keyword evidence="4 6" id="KW-0687">Ribonucleoprotein</keyword>
<dbReference type="InterPro" id="IPR016180">
    <property type="entry name" value="Ribosomal_uL16_dom"/>
</dbReference>
<dbReference type="PANTHER" id="PTHR12220">
    <property type="entry name" value="50S/60S RIBOSOMAL PROTEIN L16"/>
    <property type="match status" value="1"/>
</dbReference>
<reference evidence="7" key="2">
    <citation type="journal article" date="2015" name="Genome Biol. Evol.">
        <title>Exploring the Limits for Reduction of Plastid Genomes: a Case Study of the Mycoheterotrophic Orchids Epipogium aphyllum and Epipogium roseum.</title>
        <authorList>
            <person name="Schelkunov M."/>
            <person name="Shtratnikova V."/>
            <person name="Nuraliev M."/>
            <person name="Selosse M.A."/>
            <person name="Penin A."/>
            <person name="Logacheva M."/>
        </authorList>
    </citation>
    <scope>NUCLEOTIDE SEQUENCE</scope>
</reference>
<dbReference type="InterPro" id="IPR047873">
    <property type="entry name" value="Ribosomal_uL16"/>
</dbReference>
<protein>
    <recommendedName>
        <fullName evidence="5">50S ribosomal protein L16, chloroplastic</fullName>
    </recommendedName>
</protein>
<comment type="subcellular location">
    <subcellularLocation>
        <location evidence="1">Plastid</location>
    </subcellularLocation>
</comment>
<evidence type="ECO:0000313" key="7">
    <source>
        <dbReference type="EMBL" id="AII40862.1"/>
    </source>
</evidence>
<accession>A0A0B4N5B1</accession>
<dbReference type="NCBIfam" id="TIGR01164">
    <property type="entry name" value="rplP_bact"/>
    <property type="match status" value="1"/>
</dbReference>
<dbReference type="CDD" id="cd01433">
    <property type="entry name" value="Ribosomal_L16_L10e"/>
    <property type="match status" value="1"/>
</dbReference>
<dbReference type="PANTHER" id="PTHR12220:SF13">
    <property type="entry name" value="LARGE RIBOSOMAL SUBUNIT PROTEIN UL16M"/>
    <property type="match status" value="1"/>
</dbReference>
<name>A0A0B4N5B1_9ASPA</name>
<dbReference type="EMBL" id="KJ772291">
    <property type="protein sequence ID" value="AII40862.1"/>
    <property type="molecule type" value="Genomic_DNA"/>
</dbReference>
<keyword evidence="7" id="KW-0934">Plastid</keyword>
<organism evidence="7">
    <name type="scientific">Epipogium roseum</name>
    <dbReference type="NCBI Taxonomy" id="556037"/>
    <lineage>
        <taxon>Eukaryota</taxon>
        <taxon>Viridiplantae</taxon>
        <taxon>Streptophyta</taxon>
        <taxon>Embryophyta</taxon>
        <taxon>Tracheophyta</taxon>
        <taxon>Spermatophyta</taxon>
        <taxon>Magnoliopsida</taxon>
        <taxon>Liliopsida</taxon>
        <taxon>Asparagales</taxon>
        <taxon>Orchidaceae</taxon>
        <taxon>Epidendroideae</taxon>
        <taxon>Nervilieae</taxon>
        <taxon>Epipogiinae</taxon>
        <taxon>Epipogium</taxon>
    </lineage>
</organism>
<dbReference type="InterPro" id="IPR020798">
    <property type="entry name" value="Ribosomal_uL16_CS"/>
</dbReference>